<reference evidence="9 10" key="1">
    <citation type="submission" date="2015-09" db="EMBL/GenBank/DDBJ databases">
        <authorList>
            <consortium name="Pathogen Informatics"/>
        </authorList>
    </citation>
    <scope>NUCLEOTIDE SEQUENCE [LARGE SCALE GENOMIC DNA]</scope>
    <source>
        <strain evidence="9 10">2789STDY5834961</strain>
    </source>
</reference>
<dbReference type="Pfam" id="PF00892">
    <property type="entry name" value="EamA"/>
    <property type="match status" value="2"/>
</dbReference>
<dbReference type="InterPro" id="IPR037185">
    <property type="entry name" value="EmrE-like"/>
</dbReference>
<keyword evidence="3" id="KW-1003">Cell membrane</keyword>
<dbReference type="OrthoDB" id="9804865at2"/>
<feature type="transmembrane region" description="Helical" evidence="7">
    <location>
        <begin position="34"/>
        <end position="53"/>
    </location>
</feature>
<dbReference type="AlphaFoldDB" id="A0A173UYW1"/>
<evidence type="ECO:0000256" key="7">
    <source>
        <dbReference type="SAM" id="Phobius"/>
    </source>
</evidence>
<gene>
    <name evidence="9" type="ORF">ERS852573_02429</name>
</gene>
<feature type="transmembrane region" description="Helical" evidence="7">
    <location>
        <begin position="173"/>
        <end position="194"/>
    </location>
</feature>
<dbReference type="Proteomes" id="UP000095597">
    <property type="component" value="Unassembled WGS sequence"/>
</dbReference>
<feature type="transmembrane region" description="Helical" evidence="7">
    <location>
        <begin position="238"/>
        <end position="256"/>
    </location>
</feature>
<evidence type="ECO:0000313" key="9">
    <source>
        <dbReference type="EMBL" id="CUN20193.1"/>
    </source>
</evidence>
<proteinExistence type="inferred from homology"/>
<feature type="domain" description="EamA" evidence="8">
    <location>
        <begin position="6"/>
        <end position="135"/>
    </location>
</feature>
<evidence type="ECO:0000256" key="6">
    <source>
        <dbReference type="ARBA" id="ARBA00023136"/>
    </source>
</evidence>
<evidence type="ECO:0000313" key="10">
    <source>
        <dbReference type="Proteomes" id="UP000095597"/>
    </source>
</evidence>
<evidence type="ECO:0000256" key="3">
    <source>
        <dbReference type="ARBA" id="ARBA00022475"/>
    </source>
</evidence>
<dbReference type="PANTHER" id="PTHR42920:SF5">
    <property type="entry name" value="EAMA DOMAIN-CONTAINING PROTEIN"/>
    <property type="match status" value="1"/>
</dbReference>
<dbReference type="GO" id="GO:0005886">
    <property type="term" value="C:plasma membrane"/>
    <property type="evidence" value="ECO:0007669"/>
    <property type="project" value="UniProtKB-SubCell"/>
</dbReference>
<name>A0A173UYW1_9FIRM</name>
<protein>
    <submittedName>
        <fullName evidence="9">Putative DMT superfamily transporter inner membrane protein</fullName>
    </submittedName>
</protein>
<evidence type="ECO:0000256" key="5">
    <source>
        <dbReference type="ARBA" id="ARBA00022989"/>
    </source>
</evidence>
<dbReference type="InterPro" id="IPR051258">
    <property type="entry name" value="Diverse_Substrate_Transporter"/>
</dbReference>
<evidence type="ECO:0000256" key="1">
    <source>
        <dbReference type="ARBA" id="ARBA00004651"/>
    </source>
</evidence>
<evidence type="ECO:0000259" key="8">
    <source>
        <dbReference type="Pfam" id="PF00892"/>
    </source>
</evidence>
<comment type="similarity">
    <text evidence="2">Belongs to the EamA transporter family.</text>
</comment>
<feature type="transmembrane region" description="Helical" evidence="7">
    <location>
        <begin position="7"/>
        <end position="28"/>
    </location>
</feature>
<dbReference type="EMBL" id="CYXO01000017">
    <property type="protein sequence ID" value="CUN20193.1"/>
    <property type="molecule type" value="Genomic_DNA"/>
</dbReference>
<keyword evidence="5 7" id="KW-1133">Transmembrane helix</keyword>
<comment type="subcellular location">
    <subcellularLocation>
        <location evidence="1">Cell membrane</location>
        <topology evidence="1">Multi-pass membrane protein</topology>
    </subcellularLocation>
</comment>
<feature type="transmembrane region" description="Helical" evidence="7">
    <location>
        <begin position="262"/>
        <end position="278"/>
    </location>
</feature>
<dbReference type="InterPro" id="IPR000620">
    <property type="entry name" value="EamA_dom"/>
</dbReference>
<feature type="transmembrane region" description="Helical" evidence="7">
    <location>
        <begin position="65"/>
        <end position="85"/>
    </location>
</feature>
<evidence type="ECO:0000256" key="2">
    <source>
        <dbReference type="ARBA" id="ARBA00007362"/>
    </source>
</evidence>
<feature type="transmembrane region" description="Helical" evidence="7">
    <location>
        <begin position="91"/>
        <end position="110"/>
    </location>
</feature>
<evidence type="ECO:0000256" key="4">
    <source>
        <dbReference type="ARBA" id="ARBA00022692"/>
    </source>
</evidence>
<accession>A0A173UYW1</accession>
<dbReference type="PANTHER" id="PTHR42920">
    <property type="entry name" value="OS03G0707200 PROTEIN-RELATED"/>
    <property type="match status" value="1"/>
</dbReference>
<feature type="transmembrane region" description="Helical" evidence="7">
    <location>
        <begin position="206"/>
        <end position="226"/>
    </location>
</feature>
<sequence length="300" mass="32817">MSTKKANLILTTCSMAWGTSYIFMKLGIEGLSPLMLMALRTGIAFLILVLIFFKRLLNVNKRLLLYSAITGFLLFTNLTPILYGLNTITASQSGFILSTTVVLVPIIHAIISRRLPEHHVRLGIIIVLIGMILINGGDIFAVKPGTLLCMLSAFSYSINIVLNSYFTRQVDPLALGVYQQGFTCLYSIIGLLVFGSPIFPSTALDWISVLGLALLSSAYGFVVQTVVQQYTTPENTGFLFSLEPIFAAIFSFIFLHEKLTEMGYLGAIFILAGVFTAIDAKSTVMELITGKSVAEVTSKR</sequence>
<keyword evidence="6 7" id="KW-0472">Membrane</keyword>
<keyword evidence="4 7" id="KW-0812">Transmembrane</keyword>
<feature type="transmembrane region" description="Helical" evidence="7">
    <location>
        <begin position="122"/>
        <end position="141"/>
    </location>
</feature>
<organism evidence="9 10">
    <name type="scientific">Dorea longicatena</name>
    <dbReference type="NCBI Taxonomy" id="88431"/>
    <lineage>
        <taxon>Bacteria</taxon>
        <taxon>Bacillati</taxon>
        <taxon>Bacillota</taxon>
        <taxon>Clostridia</taxon>
        <taxon>Lachnospirales</taxon>
        <taxon>Lachnospiraceae</taxon>
        <taxon>Dorea</taxon>
    </lineage>
</organism>
<feature type="transmembrane region" description="Helical" evidence="7">
    <location>
        <begin position="147"/>
        <end position="166"/>
    </location>
</feature>
<dbReference type="SUPFAM" id="SSF103481">
    <property type="entry name" value="Multidrug resistance efflux transporter EmrE"/>
    <property type="match status" value="2"/>
</dbReference>
<feature type="domain" description="EamA" evidence="8">
    <location>
        <begin position="144"/>
        <end position="276"/>
    </location>
</feature>
<dbReference type="RefSeq" id="WP_055214929.1">
    <property type="nucleotide sequence ID" value="NZ_CYXO01000017.1"/>
</dbReference>